<evidence type="ECO:0000256" key="3">
    <source>
        <dbReference type="RuleBase" id="RU003939"/>
    </source>
</evidence>
<dbReference type="Gene3D" id="4.10.520.10">
    <property type="entry name" value="IHF-like DNA-binding proteins"/>
    <property type="match status" value="1"/>
</dbReference>
<dbReference type="SMART" id="SM00411">
    <property type="entry name" value="BHL"/>
    <property type="match status" value="1"/>
</dbReference>
<evidence type="ECO:0000313" key="5">
    <source>
        <dbReference type="Proteomes" id="UP001195571"/>
    </source>
</evidence>
<dbReference type="Proteomes" id="UP001195571">
    <property type="component" value="Unassembled WGS sequence"/>
</dbReference>
<dbReference type="Pfam" id="PF00216">
    <property type="entry name" value="Bac_DNA_binding"/>
    <property type="match status" value="1"/>
</dbReference>
<keyword evidence="5" id="KW-1185">Reference proteome</keyword>
<organism evidence="4 5">
    <name type="scientific">Candidatus Phytoplasma meliae</name>
    <dbReference type="NCBI Taxonomy" id="1848402"/>
    <lineage>
        <taxon>Bacteria</taxon>
        <taxon>Bacillati</taxon>
        <taxon>Mycoplasmatota</taxon>
        <taxon>Mollicutes</taxon>
        <taxon>Acholeplasmatales</taxon>
        <taxon>Acholeplasmataceae</taxon>
        <taxon>Candidatus Phytoplasma</taxon>
        <taxon>16SrXIII (Mexican periwinkle virescence group)</taxon>
    </lineage>
</organism>
<evidence type="ECO:0000256" key="2">
    <source>
        <dbReference type="ARBA" id="ARBA00023125"/>
    </source>
</evidence>
<accession>A0ABS5CXY8</accession>
<dbReference type="PANTHER" id="PTHR33175">
    <property type="entry name" value="DNA-BINDING PROTEIN HU"/>
    <property type="match status" value="1"/>
</dbReference>
<evidence type="ECO:0000313" key="4">
    <source>
        <dbReference type="EMBL" id="MBP5835836.1"/>
    </source>
</evidence>
<dbReference type="PRINTS" id="PR01727">
    <property type="entry name" value="DNABINDINGHU"/>
</dbReference>
<dbReference type="SUPFAM" id="SSF47729">
    <property type="entry name" value="IHF-like DNA-binding proteins"/>
    <property type="match status" value="1"/>
</dbReference>
<name>A0ABS5CXY8_9MOLU</name>
<keyword evidence="1" id="KW-0226">DNA condensation</keyword>
<dbReference type="GO" id="GO:0003677">
    <property type="term" value="F:DNA binding"/>
    <property type="evidence" value="ECO:0007669"/>
    <property type="project" value="UniProtKB-KW"/>
</dbReference>
<dbReference type="PANTHER" id="PTHR33175:SF3">
    <property type="entry name" value="DNA-BINDING PROTEIN HU-BETA"/>
    <property type="match status" value="1"/>
</dbReference>
<dbReference type="RefSeq" id="WP_203552102.1">
    <property type="nucleotide sequence ID" value="NZ_JACAOD020000004.1"/>
</dbReference>
<comment type="caution">
    <text evidence="4">The sequence shown here is derived from an EMBL/GenBank/DDBJ whole genome shotgun (WGS) entry which is preliminary data.</text>
</comment>
<evidence type="ECO:0000256" key="1">
    <source>
        <dbReference type="ARBA" id="ARBA00023067"/>
    </source>
</evidence>
<proteinExistence type="inferred from homology"/>
<reference evidence="4" key="1">
    <citation type="submission" date="2021-04" db="EMBL/GenBank/DDBJ databases">
        <title>Genomic features of Candidatus Phytoplasma meliae isolate ChTYXIII (1SrXIII-G).</title>
        <authorList>
            <person name="Fernandez F.D."/>
            <person name="Conci L.R."/>
        </authorList>
    </citation>
    <scope>NUCLEOTIDE SEQUENCE [LARGE SCALE GENOMIC DNA]</scope>
    <source>
        <strain evidence="4">ChTYXIII-Mo</strain>
    </source>
</reference>
<dbReference type="InterPro" id="IPR000119">
    <property type="entry name" value="Hist_DNA-bd"/>
</dbReference>
<protein>
    <submittedName>
        <fullName evidence="4">HU family DNA-binding protein</fullName>
    </submittedName>
</protein>
<dbReference type="InterPro" id="IPR010992">
    <property type="entry name" value="IHF-like_DNA-bd_dom_sf"/>
</dbReference>
<comment type="similarity">
    <text evidence="3">Belongs to the bacterial histone-like protein family.</text>
</comment>
<sequence length="92" mass="10553">MTKKELINQIATELEYTKQGAEYTWNAIENIIWNQLSNHEPVILSPRIGKLIPKISAPRIARNPQSGEKIQIPEKKVIRFKVSKTLKDTLNS</sequence>
<keyword evidence="2 4" id="KW-0238">DNA-binding</keyword>
<gene>
    <name evidence="4" type="ORF">CHTY_001155</name>
</gene>
<dbReference type="EMBL" id="JACAOD020000004">
    <property type="protein sequence ID" value="MBP5835836.1"/>
    <property type="molecule type" value="Genomic_DNA"/>
</dbReference>